<evidence type="ECO:0000313" key="2">
    <source>
        <dbReference type="Proteomes" id="UP000231019"/>
    </source>
</evidence>
<reference evidence="1 2" key="1">
    <citation type="submission" date="2017-09" db="EMBL/GenBank/DDBJ databases">
        <title>Depth-based differentiation of microbial function through sediment-hosted aquifers and enrichment of novel symbionts in the deep terrestrial subsurface.</title>
        <authorList>
            <person name="Probst A.J."/>
            <person name="Ladd B."/>
            <person name="Jarett J.K."/>
            <person name="Geller-Mcgrath D.E."/>
            <person name="Sieber C.M."/>
            <person name="Emerson J.B."/>
            <person name="Anantharaman K."/>
            <person name="Thomas B.C."/>
            <person name="Malmstrom R."/>
            <person name="Stieglmeier M."/>
            <person name="Klingl A."/>
            <person name="Woyke T."/>
            <person name="Ryan C.M."/>
            <person name="Banfield J.F."/>
        </authorList>
    </citation>
    <scope>NUCLEOTIDE SEQUENCE [LARGE SCALE GENOMIC DNA]</scope>
    <source>
        <strain evidence="1">CG17_big_fil_post_rev_8_21_14_2_50_48_46</strain>
    </source>
</reference>
<gene>
    <name evidence="1" type="ORF">COW36_17870</name>
</gene>
<dbReference type="AlphaFoldDB" id="A0A2M7G0P6"/>
<sequence>MLESSLSPEAQARLMAIARQIRDEVSDLPDSPDKQAKIQARIRELYQAQFPEDYERIKHLLQGS</sequence>
<accession>A0A2M7G0P6</accession>
<name>A0A2M7G0P6_9BACT</name>
<organism evidence="1 2">
    <name type="scientific">bacterium (Candidatus Blackallbacteria) CG17_big_fil_post_rev_8_21_14_2_50_48_46</name>
    <dbReference type="NCBI Taxonomy" id="2014261"/>
    <lineage>
        <taxon>Bacteria</taxon>
        <taxon>Candidatus Blackallbacteria</taxon>
    </lineage>
</organism>
<dbReference type="Proteomes" id="UP000231019">
    <property type="component" value="Unassembled WGS sequence"/>
</dbReference>
<protein>
    <submittedName>
        <fullName evidence="1">Uncharacterized protein</fullName>
    </submittedName>
</protein>
<evidence type="ECO:0000313" key="1">
    <source>
        <dbReference type="EMBL" id="PIW15284.1"/>
    </source>
</evidence>
<dbReference type="EMBL" id="PFFQ01000053">
    <property type="protein sequence ID" value="PIW15284.1"/>
    <property type="molecule type" value="Genomic_DNA"/>
</dbReference>
<proteinExistence type="predicted"/>
<comment type="caution">
    <text evidence="1">The sequence shown here is derived from an EMBL/GenBank/DDBJ whole genome shotgun (WGS) entry which is preliminary data.</text>
</comment>